<dbReference type="SMART" id="SM00342">
    <property type="entry name" value="HTH_ARAC"/>
    <property type="match status" value="1"/>
</dbReference>
<proteinExistence type="predicted"/>
<dbReference type="Proteomes" id="UP000627464">
    <property type="component" value="Unassembled WGS sequence"/>
</dbReference>
<dbReference type="PANTHER" id="PTHR11019">
    <property type="entry name" value="HTH-TYPE TRANSCRIPTIONAL REGULATOR NIMR"/>
    <property type="match status" value="1"/>
</dbReference>
<gene>
    <name evidence="3" type="ORF">GCM10011328_03250</name>
</gene>
<dbReference type="PANTHER" id="PTHR11019:SF190">
    <property type="entry name" value="ARAC-FAMILY REGULATORY PROTEIN"/>
    <property type="match status" value="1"/>
</dbReference>
<dbReference type="Gene3D" id="2.60.120.10">
    <property type="entry name" value="Jelly Rolls"/>
    <property type="match status" value="1"/>
</dbReference>
<dbReference type="InterPro" id="IPR011051">
    <property type="entry name" value="RmlC_Cupin_sf"/>
</dbReference>
<comment type="caution">
    <text evidence="3">The sequence shown here is derived from an EMBL/GenBank/DDBJ whole genome shotgun (WGS) entry which is preliminary data.</text>
</comment>
<evidence type="ECO:0000313" key="4">
    <source>
        <dbReference type="Proteomes" id="UP000627464"/>
    </source>
</evidence>
<protein>
    <submittedName>
        <fullName evidence="3">AraC family transcriptional regulator</fullName>
    </submittedName>
</protein>
<dbReference type="EMBL" id="BMFZ01000001">
    <property type="protein sequence ID" value="GGA31853.1"/>
    <property type="molecule type" value="Genomic_DNA"/>
</dbReference>
<accession>A0ABQ1FWJ4</accession>
<reference evidence="4" key="1">
    <citation type="journal article" date="2019" name="Int. J. Syst. Evol. Microbiol.">
        <title>The Global Catalogue of Microorganisms (GCM) 10K type strain sequencing project: providing services to taxonomists for standard genome sequencing and annotation.</title>
        <authorList>
            <consortium name="The Broad Institute Genomics Platform"/>
            <consortium name="The Broad Institute Genome Sequencing Center for Infectious Disease"/>
            <person name="Wu L."/>
            <person name="Ma J."/>
        </authorList>
    </citation>
    <scope>NUCLEOTIDE SEQUENCE [LARGE SCALE GENOMIC DNA]</scope>
    <source>
        <strain evidence="4">CGMCC 1.12806</strain>
    </source>
</reference>
<keyword evidence="4" id="KW-1185">Reference proteome</keyword>
<evidence type="ECO:0000256" key="1">
    <source>
        <dbReference type="ARBA" id="ARBA00023125"/>
    </source>
</evidence>
<sequence length="260" mass="29444">MTLENDALVIERVLDRVDEDEHLPHRHPLGQFVLVKHGVLHGHTQEQHWLMKSGMAVWIPPNTLHSGEAYNRVDLTVMYIAPELCDSFVSEVKLIEASFLITALCDRLASADRPVCIKRRNNMLQLLFEEIEEMPASNLTLPLPKDPRLKKVTDSLLGNPSQRLSLAQWGAKVGATERTLARLFRKDTGLRYTEWHNRMLLAVAWQGLANGATNEQLSMMLGFSSGDSFGHWFRRVADNCPGEVRRYLQALNLSTAHQAD</sequence>
<dbReference type="Gene3D" id="1.10.10.60">
    <property type="entry name" value="Homeodomain-like"/>
    <property type="match status" value="1"/>
</dbReference>
<dbReference type="PROSITE" id="PS01124">
    <property type="entry name" value="HTH_ARAC_FAMILY_2"/>
    <property type="match status" value="1"/>
</dbReference>
<dbReference type="RefSeq" id="WP_188469769.1">
    <property type="nucleotide sequence ID" value="NZ_BMFZ01000001.1"/>
</dbReference>
<dbReference type="SUPFAM" id="SSF51182">
    <property type="entry name" value="RmlC-like cupins"/>
    <property type="match status" value="1"/>
</dbReference>
<dbReference type="InterPro" id="IPR003313">
    <property type="entry name" value="AraC-bd"/>
</dbReference>
<feature type="domain" description="HTH araC/xylS-type" evidence="2">
    <location>
        <begin position="150"/>
        <end position="247"/>
    </location>
</feature>
<organism evidence="3 4">
    <name type="scientific">Hafnia psychrotolerans</name>
    <dbReference type="NCBI Taxonomy" id="1477018"/>
    <lineage>
        <taxon>Bacteria</taxon>
        <taxon>Pseudomonadati</taxon>
        <taxon>Pseudomonadota</taxon>
        <taxon>Gammaproteobacteria</taxon>
        <taxon>Enterobacterales</taxon>
        <taxon>Hafniaceae</taxon>
        <taxon>Hafnia</taxon>
    </lineage>
</organism>
<evidence type="ECO:0000313" key="3">
    <source>
        <dbReference type="EMBL" id="GGA31853.1"/>
    </source>
</evidence>
<dbReference type="Pfam" id="PF12833">
    <property type="entry name" value="HTH_18"/>
    <property type="match status" value="1"/>
</dbReference>
<evidence type="ECO:0000259" key="2">
    <source>
        <dbReference type="PROSITE" id="PS01124"/>
    </source>
</evidence>
<dbReference type="InterPro" id="IPR014710">
    <property type="entry name" value="RmlC-like_jellyroll"/>
</dbReference>
<keyword evidence="1" id="KW-0238">DNA-binding</keyword>
<name>A0ABQ1FWJ4_9GAMM</name>
<dbReference type="Pfam" id="PF02311">
    <property type="entry name" value="AraC_binding"/>
    <property type="match status" value="1"/>
</dbReference>
<dbReference type="InterPro" id="IPR018060">
    <property type="entry name" value="HTH_AraC"/>
</dbReference>